<comment type="caution">
    <text evidence="9">The sequence shown here is derived from an EMBL/GenBank/DDBJ whole genome shotgun (WGS) entry which is preliminary data.</text>
</comment>
<evidence type="ECO:0000256" key="2">
    <source>
        <dbReference type="ARBA" id="ARBA00022729"/>
    </source>
</evidence>
<protein>
    <submittedName>
        <fullName evidence="9">Lyase</fullName>
    </submittedName>
</protein>
<evidence type="ECO:0000313" key="10">
    <source>
        <dbReference type="Proteomes" id="UP000288351"/>
    </source>
</evidence>
<gene>
    <name evidence="9" type="ORF">SALB_06566</name>
</gene>
<dbReference type="GO" id="GO:0005975">
    <property type="term" value="P:carbohydrate metabolic process"/>
    <property type="evidence" value="ECO:0007669"/>
    <property type="project" value="InterPro"/>
</dbReference>
<dbReference type="SUPFAM" id="SSF48230">
    <property type="entry name" value="Chondroitin AC/alginate lyase"/>
    <property type="match status" value="1"/>
</dbReference>
<dbReference type="CDD" id="cd01083">
    <property type="entry name" value="GAG_Lyase"/>
    <property type="match status" value="1"/>
</dbReference>
<evidence type="ECO:0000259" key="7">
    <source>
        <dbReference type="Pfam" id="PF02884"/>
    </source>
</evidence>
<dbReference type="InterPro" id="IPR004103">
    <property type="entry name" value="Lyase_8_C"/>
</dbReference>
<sequence>MLDHRELPSAQRHSPVDATERSDHVARSRPAPLVAPGLPHRLRRERHGARPGRTGRPHPRRGHPRTTGAAPDDPFTPLRRRWCDLALGTGYDPGAAPYATALRETGDLATGYQRTLAPAADSLWPDSPYDPPSGITRSYDRLATMALAYAQPGTGRTGDPDLATAVRTGLDHLDRTVYHPATTPYGNWWEWQIGSPKLLLDTLAVLDEHLPGGSGDDLRARCLAAVDHFVPDRALGPYTGTSTGANRVDLCRVVALRGVLGRAPAKIALARDALSPVFPYVTRGDGLYADGSFVQHTWVAYSGTYGAVLLDGLGRLFTLLRGSAWEVTDPHRQIVLDSVEHAYAPLLHDGLMMDSVNGRAISRGHLRGDARHVLRSDHYHGHALIAAVALLAEGAGSAERDRWHAMIKGWIVRDRTLPVLTDRQYAVADLARLAAIDAGPAPAAPEPVGHRLFPAMDRAVHRRPGFTAALAMASDRITYYENGNGENRRGWHTGAGMLYWWPAGRAGDQYTDAFWPTVDPYRLPGTTVSTRRLADNEGGGWGEPKPAARWVGGTTDGTYAAIGQDLRGLASTLTARKSWFALADCVVCLGAGITARDGVPVETVVDNRNLGERGTATLTVDGTPQPTVPGHRTVRRRAHWAHLAGHGGYVFPGGAALHLLREDRTGHWSDINTTSTTTPYTRRYVTLWHDHGTDPTDAAHAYLLMPGATRRALAARAADRHWLRVLANDADRQAIAVDPLGVTAANFWRAGTAGPLTADGPASVLVRERRTPGRHDRTATVCAAAPTRTGDPLELIWSRPVRAVLRHDPDVTVLAADDALHLRLDPGTGCATLTCTVLLR</sequence>
<feature type="domain" description="Polysaccharide lyase family 8 central" evidence="6">
    <location>
        <begin position="450"/>
        <end position="708"/>
    </location>
</feature>
<reference evidence="9 10" key="1">
    <citation type="journal article" date="2019" name="Microbiol. Resour. Announc.">
        <title>Draft Genome Sequence of the Most Traditional epsilon-Poly-l-Lysine Producer, Streptomyces albulus NBRC14147.</title>
        <authorList>
            <person name="Yamanaka K."/>
            <person name="Hamano Y."/>
        </authorList>
    </citation>
    <scope>NUCLEOTIDE SEQUENCE [LARGE SCALE GENOMIC DNA]</scope>
    <source>
        <strain evidence="9 10">NBRC 14147</strain>
    </source>
</reference>
<dbReference type="EMBL" id="BHXC01000007">
    <property type="protein sequence ID" value="GCB93780.1"/>
    <property type="molecule type" value="Genomic_DNA"/>
</dbReference>
<evidence type="ECO:0000256" key="1">
    <source>
        <dbReference type="ARBA" id="ARBA00006699"/>
    </source>
</evidence>
<dbReference type="InterPro" id="IPR003159">
    <property type="entry name" value="Lyase_8_central_dom"/>
</dbReference>
<evidence type="ECO:0000259" key="8">
    <source>
        <dbReference type="Pfam" id="PF08124"/>
    </source>
</evidence>
<dbReference type="InterPro" id="IPR012970">
    <property type="entry name" value="Lyase_8_alpha_N"/>
</dbReference>
<evidence type="ECO:0000256" key="5">
    <source>
        <dbReference type="SAM" id="MobiDB-lite"/>
    </source>
</evidence>
<dbReference type="Gene3D" id="2.70.98.10">
    <property type="match status" value="1"/>
</dbReference>
<dbReference type="Pfam" id="PF02278">
    <property type="entry name" value="Lyase_8"/>
    <property type="match status" value="1"/>
</dbReference>
<dbReference type="GO" id="GO:0005576">
    <property type="term" value="C:extracellular region"/>
    <property type="evidence" value="ECO:0007669"/>
    <property type="project" value="InterPro"/>
</dbReference>
<organism evidence="9 10">
    <name type="scientific">Streptomyces noursei</name>
    <name type="common">Streptomyces albulus</name>
    <dbReference type="NCBI Taxonomy" id="1971"/>
    <lineage>
        <taxon>Bacteria</taxon>
        <taxon>Bacillati</taxon>
        <taxon>Actinomycetota</taxon>
        <taxon>Actinomycetes</taxon>
        <taxon>Kitasatosporales</taxon>
        <taxon>Streptomycetaceae</taxon>
        <taxon>Streptomyces</taxon>
    </lineage>
</organism>
<dbReference type="InterPro" id="IPR011013">
    <property type="entry name" value="Gal_mutarotase_sf_dom"/>
</dbReference>
<feature type="region of interest" description="Disordered" evidence="5">
    <location>
        <begin position="1"/>
        <end position="77"/>
    </location>
</feature>
<dbReference type="Proteomes" id="UP000288351">
    <property type="component" value="Unassembled WGS sequence"/>
</dbReference>
<accession>A0A401R825</accession>
<feature type="domain" description="Polysaccharide lyase 8 N-terminal alpha-helical" evidence="8">
    <location>
        <begin position="82"/>
        <end position="408"/>
    </location>
</feature>
<dbReference type="InterPro" id="IPR008929">
    <property type="entry name" value="Chondroitin_lyas"/>
</dbReference>
<dbReference type="PANTHER" id="PTHR38481">
    <property type="entry name" value="HYALURONATE LYASE"/>
    <property type="match status" value="1"/>
</dbReference>
<feature type="active site" evidence="4">
    <location>
        <position position="359"/>
    </location>
</feature>
<dbReference type="GO" id="GO:0016837">
    <property type="term" value="F:carbon-oxygen lyase activity, acting on polysaccharides"/>
    <property type="evidence" value="ECO:0007669"/>
    <property type="project" value="UniProtKB-ARBA"/>
</dbReference>
<keyword evidence="3 9" id="KW-0456">Lyase</keyword>
<feature type="active site" evidence="4">
    <location>
        <position position="296"/>
    </location>
</feature>
<dbReference type="GO" id="GO:0030246">
    <property type="term" value="F:carbohydrate binding"/>
    <property type="evidence" value="ECO:0007669"/>
    <property type="project" value="InterPro"/>
</dbReference>
<dbReference type="AlphaFoldDB" id="A0A401R825"/>
<name>A0A401R825_STRNR</name>
<comment type="similarity">
    <text evidence="1">Belongs to the polysaccharide lyase 8 family.</text>
</comment>
<dbReference type="PANTHER" id="PTHR38481:SF1">
    <property type="entry name" value="HYALURONATE LYASE"/>
    <property type="match status" value="1"/>
</dbReference>
<evidence type="ECO:0000256" key="3">
    <source>
        <dbReference type="ARBA" id="ARBA00023239"/>
    </source>
</evidence>
<dbReference type="InterPro" id="IPR038970">
    <property type="entry name" value="Lyase_8"/>
</dbReference>
<dbReference type="Pfam" id="PF02884">
    <property type="entry name" value="Lyase_8_C"/>
    <property type="match status" value="1"/>
</dbReference>
<dbReference type="SUPFAM" id="SSF74650">
    <property type="entry name" value="Galactose mutarotase-like"/>
    <property type="match status" value="1"/>
</dbReference>
<evidence type="ECO:0000259" key="6">
    <source>
        <dbReference type="Pfam" id="PF02278"/>
    </source>
</evidence>
<dbReference type="Pfam" id="PF08124">
    <property type="entry name" value="Lyase_8_N"/>
    <property type="match status" value="1"/>
</dbReference>
<evidence type="ECO:0000256" key="4">
    <source>
        <dbReference type="PIRSR" id="PIRSR638970-1"/>
    </source>
</evidence>
<feature type="compositionally biased region" description="Basic residues" evidence="5">
    <location>
        <begin position="40"/>
        <end position="64"/>
    </location>
</feature>
<feature type="active site" evidence="4">
    <location>
        <position position="305"/>
    </location>
</feature>
<proteinExistence type="inferred from homology"/>
<keyword evidence="2" id="KW-0732">Signal</keyword>
<dbReference type="InterPro" id="IPR014718">
    <property type="entry name" value="GH-type_carb-bd"/>
</dbReference>
<evidence type="ECO:0000313" key="9">
    <source>
        <dbReference type="EMBL" id="GCB93780.1"/>
    </source>
</evidence>
<dbReference type="InterPro" id="IPR011071">
    <property type="entry name" value="Lyase_8-like_C"/>
</dbReference>
<feature type="compositionally biased region" description="Basic and acidic residues" evidence="5">
    <location>
        <begin position="14"/>
        <end position="26"/>
    </location>
</feature>
<dbReference type="Gene3D" id="1.50.10.100">
    <property type="entry name" value="Chondroitin AC/alginate lyase"/>
    <property type="match status" value="1"/>
</dbReference>
<dbReference type="SUPFAM" id="SSF49863">
    <property type="entry name" value="Hyaluronate lyase-like, C-terminal domain"/>
    <property type="match status" value="1"/>
</dbReference>
<dbReference type="Gene3D" id="2.60.220.10">
    <property type="entry name" value="Polysaccharide lyase family 8-like, C-terminal"/>
    <property type="match status" value="1"/>
</dbReference>
<feature type="domain" description="Polysaccharide lyase family 8 C-terminal" evidence="7">
    <location>
        <begin position="724"/>
        <end position="793"/>
    </location>
</feature>